<accession>A0A2T7FZ74</accession>
<name>A0A2T7FZ74_9RHOB</name>
<dbReference type="Proteomes" id="UP000244817">
    <property type="component" value="Unassembled WGS sequence"/>
</dbReference>
<dbReference type="SMART" id="SM00857">
    <property type="entry name" value="Resolvase"/>
    <property type="match status" value="1"/>
</dbReference>
<organism evidence="4 5">
    <name type="scientific">Thalassorhabdomicrobium marinisediminis</name>
    <dbReference type="NCBI Taxonomy" id="2170577"/>
    <lineage>
        <taxon>Bacteria</taxon>
        <taxon>Pseudomonadati</taxon>
        <taxon>Pseudomonadota</taxon>
        <taxon>Alphaproteobacteria</taxon>
        <taxon>Rhodobacterales</taxon>
        <taxon>Paracoccaceae</taxon>
        <taxon>Thalassorhabdomicrobium</taxon>
    </lineage>
</organism>
<dbReference type="InterPro" id="IPR011109">
    <property type="entry name" value="DNA_bind_recombinase_dom"/>
</dbReference>
<dbReference type="InterPro" id="IPR025827">
    <property type="entry name" value="Zn_ribbon_recom_dom"/>
</dbReference>
<keyword evidence="5" id="KW-1185">Reference proteome</keyword>
<evidence type="ECO:0000256" key="1">
    <source>
        <dbReference type="SAM" id="Coils"/>
    </source>
</evidence>
<proteinExistence type="predicted"/>
<reference evidence="4 5" key="1">
    <citation type="submission" date="2018-04" db="EMBL/GenBank/DDBJ databases">
        <title>Pelagivirga bohaiensis gen. nov., sp. nov., a bacterium isolated from the Bohai Sea.</title>
        <authorList>
            <person name="Ji X."/>
        </authorList>
    </citation>
    <scope>NUCLEOTIDE SEQUENCE [LARGE SCALE GENOMIC DNA]</scope>
    <source>
        <strain evidence="4 5">BH-SD16</strain>
    </source>
</reference>
<dbReference type="InterPro" id="IPR036162">
    <property type="entry name" value="Resolvase-like_N_sf"/>
</dbReference>
<dbReference type="GO" id="GO:0000150">
    <property type="term" value="F:DNA strand exchange activity"/>
    <property type="evidence" value="ECO:0007669"/>
    <property type="project" value="InterPro"/>
</dbReference>
<dbReference type="AlphaFoldDB" id="A0A2T7FZ74"/>
<feature type="coiled-coil region" evidence="1">
    <location>
        <begin position="368"/>
        <end position="440"/>
    </location>
</feature>
<sequence>MQTATSIDDQMRVCRALANAHGFNVIRSFRDDAISGATDLRPGFQDLLQAALSGEIDVVLAESLDRLSRDLEHISGFYKRMQFYGVEIVTKAEGTITDYQIGLGGTMNALFLKNLAQKTHRGLEGRVKAGKSAGGKSYGYDINRSPLPDGTFTTGELVINETEAEIVRRIFTDYAAGLSARRIATALNEEAVPAPRAPTWSFSTISGNWKRGTGILNNDLYIGERIWNRQRFVKCPQSGKRQALPNPPEEWVREPVPELRIIDEELWDAVKARQGATRSAILEARCDGDGPQAHNGRRARYLLSGTAECGDCGAGYIMISADRMGCSAARNRGTCQNRKTIKRLDLEERVLSGLRERLMTSEMISTFVETYQAESRKERRAAQAARDKAEQDLAQITREIDNIVEAIAQGMFQASMKDKMDALEARKAELEATIAAHPEEDTVLLHPGLADQFRRKVEDLVSSLNDPALKTEAGDLLRSLIDKIILTPDPDAPNGHRVALQGELAGILSFCENGMSTNANTRSKATGVR</sequence>
<gene>
    <name evidence="4" type="ORF">DC363_06460</name>
</gene>
<dbReference type="Pfam" id="PF00239">
    <property type="entry name" value="Resolvase"/>
    <property type="match status" value="1"/>
</dbReference>
<evidence type="ECO:0000259" key="2">
    <source>
        <dbReference type="PROSITE" id="PS51736"/>
    </source>
</evidence>
<feature type="domain" description="Recombinase" evidence="3">
    <location>
        <begin position="137"/>
        <end position="280"/>
    </location>
</feature>
<dbReference type="InterPro" id="IPR006119">
    <property type="entry name" value="Resolv_N"/>
</dbReference>
<dbReference type="InterPro" id="IPR038109">
    <property type="entry name" value="DNA_bind_recomb_sf"/>
</dbReference>
<dbReference type="PANTHER" id="PTHR30461:SF23">
    <property type="entry name" value="DNA RECOMBINASE-RELATED"/>
    <property type="match status" value="1"/>
</dbReference>
<dbReference type="Pfam" id="PF13408">
    <property type="entry name" value="Zn_ribbon_recom"/>
    <property type="match status" value="1"/>
</dbReference>
<dbReference type="EMBL" id="QCYG01000003">
    <property type="protein sequence ID" value="PVA07470.1"/>
    <property type="molecule type" value="Genomic_DNA"/>
</dbReference>
<dbReference type="Gene3D" id="3.90.1750.20">
    <property type="entry name" value="Putative Large Serine Recombinase, Chain B, Domain 2"/>
    <property type="match status" value="1"/>
</dbReference>
<evidence type="ECO:0000313" key="4">
    <source>
        <dbReference type="EMBL" id="PVA07470.1"/>
    </source>
</evidence>
<evidence type="ECO:0000313" key="5">
    <source>
        <dbReference type="Proteomes" id="UP000244817"/>
    </source>
</evidence>
<dbReference type="CDD" id="cd00338">
    <property type="entry name" value="Ser_Recombinase"/>
    <property type="match status" value="1"/>
</dbReference>
<feature type="domain" description="Resolvase/invertase-type recombinase catalytic" evidence="2">
    <location>
        <begin position="1"/>
        <end position="138"/>
    </location>
</feature>
<dbReference type="PROSITE" id="PS51737">
    <property type="entry name" value="RECOMBINASE_DNA_BIND"/>
    <property type="match status" value="1"/>
</dbReference>
<dbReference type="InterPro" id="IPR050639">
    <property type="entry name" value="SSR_resolvase"/>
</dbReference>
<comment type="caution">
    <text evidence="4">The sequence shown here is derived from an EMBL/GenBank/DDBJ whole genome shotgun (WGS) entry which is preliminary data.</text>
</comment>
<dbReference type="GO" id="GO:0003677">
    <property type="term" value="F:DNA binding"/>
    <property type="evidence" value="ECO:0007669"/>
    <property type="project" value="InterPro"/>
</dbReference>
<evidence type="ECO:0000259" key="3">
    <source>
        <dbReference type="PROSITE" id="PS51737"/>
    </source>
</evidence>
<feature type="non-terminal residue" evidence="4">
    <location>
        <position position="529"/>
    </location>
</feature>
<protein>
    <submittedName>
        <fullName evidence="4">Resolvase</fullName>
    </submittedName>
</protein>
<dbReference type="PANTHER" id="PTHR30461">
    <property type="entry name" value="DNA-INVERTASE FROM LAMBDOID PROPHAGE"/>
    <property type="match status" value="1"/>
</dbReference>
<dbReference type="Gene3D" id="3.40.50.1390">
    <property type="entry name" value="Resolvase, N-terminal catalytic domain"/>
    <property type="match status" value="1"/>
</dbReference>
<dbReference type="PROSITE" id="PS51736">
    <property type="entry name" value="RECOMBINASES_3"/>
    <property type="match status" value="1"/>
</dbReference>
<dbReference type="Pfam" id="PF07508">
    <property type="entry name" value="Recombinase"/>
    <property type="match status" value="1"/>
</dbReference>
<dbReference type="SUPFAM" id="SSF53041">
    <property type="entry name" value="Resolvase-like"/>
    <property type="match status" value="1"/>
</dbReference>
<keyword evidence="1" id="KW-0175">Coiled coil</keyword>